<gene>
    <name evidence="2" type="ORF">DFP95_10763</name>
</gene>
<evidence type="ECO:0000259" key="1">
    <source>
        <dbReference type="Pfam" id="PF07143"/>
    </source>
</evidence>
<reference evidence="2 3" key="1">
    <citation type="submission" date="2018-07" db="EMBL/GenBank/DDBJ databases">
        <title>Genomic Encyclopedia of Type Strains, Phase III (KMG-III): the genomes of soil and plant-associated and newly described type strains.</title>
        <authorList>
            <person name="Whitman W."/>
        </authorList>
    </citation>
    <scope>NUCLEOTIDE SEQUENCE [LARGE SCALE GENOMIC DNA]</scope>
    <source>
        <strain evidence="2 3">CECT 8236</strain>
    </source>
</reference>
<dbReference type="GO" id="GO:0016787">
    <property type="term" value="F:hydrolase activity"/>
    <property type="evidence" value="ECO:0007669"/>
    <property type="project" value="UniProtKB-KW"/>
</dbReference>
<name>A0A3D9IC49_9BACL</name>
<evidence type="ECO:0000313" key="2">
    <source>
        <dbReference type="EMBL" id="RED59225.1"/>
    </source>
</evidence>
<protein>
    <submittedName>
        <fullName evidence="2">Putative secreted hydrolase</fullName>
    </submittedName>
</protein>
<dbReference type="Proteomes" id="UP000256869">
    <property type="component" value="Unassembled WGS sequence"/>
</dbReference>
<feature type="domain" description="AttH" evidence="1">
    <location>
        <begin position="122"/>
        <end position="218"/>
    </location>
</feature>
<dbReference type="OrthoDB" id="9770826at2"/>
<comment type="caution">
    <text evidence="2">The sequence shown here is derived from an EMBL/GenBank/DDBJ whole genome shotgun (WGS) entry which is preliminary data.</text>
</comment>
<dbReference type="EMBL" id="QRDY01000007">
    <property type="protein sequence ID" value="RED59225.1"/>
    <property type="molecule type" value="Genomic_DNA"/>
</dbReference>
<keyword evidence="3" id="KW-1185">Reference proteome</keyword>
<dbReference type="PANTHER" id="PTHR38591">
    <property type="entry name" value="HYDROLASE"/>
    <property type="match status" value="1"/>
</dbReference>
<dbReference type="SUPFAM" id="SSF159245">
    <property type="entry name" value="AttH-like"/>
    <property type="match status" value="1"/>
</dbReference>
<dbReference type="AlphaFoldDB" id="A0A3D9IC49"/>
<sequence length="361" mass="40800">MNRQASVIVFPNDAASHPISNVEWWYCYALLTGNLGNKYAVMASFFRVGELAAPKGHYLIHSLVHLNDRRFECHSEVDRMLSYQMAGVYLPAYLLKNPRDKKTWKLYNKVLKGSLPSPHRFLKNAAVQSRPMRIAYGDNRMTFDNDSNSDFELRLTAPTSSIRLNYAPTKPIALIDEAGVLNGLRYYSATRNRVSGEIITGEITEKVSGEGWFDHQWGRNYGLLLGEGWDWFGIQLQDGNELLINQLRHANEENKSEKVAKLILKDGSVITSDRVTIEPTKHWESQLTGARYPSEWMISLPDYAMELCVTPILANQEMSVLGPLQAIWEGVVSVKGKARSPYGTPYSINGYGFVELVGYAR</sequence>
<dbReference type="PANTHER" id="PTHR38591:SF1">
    <property type="entry name" value="BLL1000 PROTEIN"/>
    <property type="match status" value="1"/>
</dbReference>
<keyword evidence="2" id="KW-0378">Hydrolase</keyword>
<dbReference type="RefSeq" id="WP_115993280.1">
    <property type="nucleotide sequence ID" value="NZ_QRDY01000007.1"/>
</dbReference>
<accession>A0A3D9IC49</accession>
<dbReference type="InterPro" id="IPR010791">
    <property type="entry name" value="AttH_dom"/>
</dbReference>
<proteinExistence type="predicted"/>
<dbReference type="Pfam" id="PF17186">
    <property type="entry name" value="Lipocalin_9"/>
    <property type="match status" value="1"/>
</dbReference>
<evidence type="ECO:0000313" key="3">
    <source>
        <dbReference type="Proteomes" id="UP000256869"/>
    </source>
</evidence>
<organism evidence="2 3">
    <name type="scientific">Cohnella lupini</name>
    <dbReference type="NCBI Taxonomy" id="1294267"/>
    <lineage>
        <taxon>Bacteria</taxon>
        <taxon>Bacillati</taxon>
        <taxon>Bacillota</taxon>
        <taxon>Bacilli</taxon>
        <taxon>Bacillales</taxon>
        <taxon>Paenibacillaceae</taxon>
        <taxon>Cohnella</taxon>
    </lineage>
</organism>
<dbReference type="Gene3D" id="2.40.370.10">
    <property type="entry name" value="AttH-like domain"/>
    <property type="match status" value="2"/>
</dbReference>
<dbReference type="Pfam" id="PF07143">
    <property type="entry name" value="CrtC"/>
    <property type="match status" value="1"/>
</dbReference>
<dbReference type="InterPro" id="IPR023374">
    <property type="entry name" value="AttH-like_dom_sf"/>
</dbReference>